<gene>
    <name evidence="1" type="ORF">E2C01_075434</name>
</gene>
<dbReference type="AlphaFoldDB" id="A0A5B7IAP4"/>
<accession>A0A5B7IAP4</accession>
<protein>
    <submittedName>
        <fullName evidence="1">Uncharacterized protein</fullName>
    </submittedName>
</protein>
<sequence>MSIKWSNRTQISRLKGVPVLKGLKSPLKAVFQNTGPKIYGSERHTSEDVKKT</sequence>
<keyword evidence="2" id="KW-1185">Reference proteome</keyword>
<dbReference type="EMBL" id="VSRR010055145">
    <property type="protein sequence ID" value="MPC80842.1"/>
    <property type="molecule type" value="Genomic_DNA"/>
</dbReference>
<comment type="caution">
    <text evidence="1">The sequence shown here is derived from an EMBL/GenBank/DDBJ whole genome shotgun (WGS) entry which is preliminary data.</text>
</comment>
<reference evidence="1 2" key="1">
    <citation type="submission" date="2019-05" db="EMBL/GenBank/DDBJ databases">
        <title>Another draft genome of Portunus trituberculatus and its Hox gene families provides insights of decapod evolution.</title>
        <authorList>
            <person name="Jeong J.-H."/>
            <person name="Song I."/>
            <person name="Kim S."/>
            <person name="Choi T."/>
            <person name="Kim D."/>
            <person name="Ryu S."/>
            <person name="Kim W."/>
        </authorList>
    </citation>
    <scope>NUCLEOTIDE SEQUENCE [LARGE SCALE GENOMIC DNA]</scope>
    <source>
        <tissue evidence="1">Muscle</tissue>
    </source>
</reference>
<evidence type="ECO:0000313" key="2">
    <source>
        <dbReference type="Proteomes" id="UP000324222"/>
    </source>
</evidence>
<proteinExistence type="predicted"/>
<organism evidence="1 2">
    <name type="scientific">Portunus trituberculatus</name>
    <name type="common">Swimming crab</name>
    <name type="synonym">Neptunus trituberculatus</name>
    <dbReference type="NCBI Taxonomy" id="210409"/>
    <lineage>
        <taxon>Eukaryota</taxon>
        <taxon>Metazoa</taxon>
        <taxon>Ecdysozoa</taxon>
        <taxon>Arthropoda</taxon>
        <taxon>Crustacea</taxon>
        <taxon>Multicrustacea</taxon>
        <taxon>Malacostraca</taxon>
        <taxon>Eumalacostraca</taxon>
        <taxon>Eucarida</taxon>
        <taxon>Decapoda</taxon>
        <taxon>Pleocyemata</taxon>
        <taxon>Brachyura</taxon>
        <taxon>Eubrachyura</taxon>
        <taxon>Portunoidea</taxon>
        <taxon>Portunidae</taxon>
        <taxon>Portuninae</taxon>
        <taxon>Portunus</taxon>
    </lineage>
</organism>
<evidence type="ECO:0000313" key="1">
    <source>
        <dbReference type="EMBL" id="MPC80842.1"/>
    </source>
</evidence>
<dbReference type="Proteomes" id="UP000324222">
    <property type="component" value="Unassembled WGS sequence"/>
</dbReference>
<name>A0A5B7IAP4_PORTR</name>